<protein>
    <submittedName>
        <fullName evidence="1">Uncharacterized protein</fullName>
    </submittedName>
</protein>
<proteinExistence type="predicted"/>
<gene>
    <name evidence="1" type="ORF">LCGC14_2465200</name>
</gene>
<dbReference type="EMBL" id="LAZR01038479">
    <property type="protein sequence ID" value="KKL19467.1"/>
    <property type="molecule type" value="Genomic_DNA"/>
</dbReference>
<organism evidence="1">
    <name type="scientific">marine sediment metagenome</name>
    <dbReference type="NCBI Taxonomy" id="412755"/>
    <lineage>
        <taxon>unclassified sequences</taxon>
        <taxon>metagenomes</taxon>
        <taxon>ecological metagenomes</taxon>
    </lineage>
</organism>
<evidence type="ECO:0000313" key="1">
    <source>
        <dbReference type="EMBL" id="KKL19467.1"/>
    </source>
</evidence>
<sequence>MNYSITQTRSKIWTFKAKENSLDEQIEQITLSIKKVTVFMNDASNWYKIFWKSRLIKLKKELTMLRKIKRS</sequence>
<name>A0A0F9BZT0_9ZZZZ</name>
<comment type="caution">
    <text evidence="1">The sequence shown here is derived from an EMBL/GenBank/DDBJ whole genome shotgun (WGS) entry which is preliminary data.</text>
</comment>
<reference evidence="1" key="1">
    <citation type="journal article" date="2015" name="Nature">
        <title>Complex archaea that bridge the gap between prokaryotes and eukaryotes.</title>
        <authorList>
            <person name="Spang A."/>
            <person name="Saw J.H."/>
            <person name="Jorgensen S.L."/>
            <person name="Zaremba-Niedzwiedzka K."/>
            <person name="Martijn J."/>
            <person name="Lind A.E."/>
            <person name="van Eijk R."/>
            <person name="Schleper C."/>
            <person name="Guy L."/>
            <person name="Ettema T.J."/>
        </authorList>
    </citation>
    <scope>NUCLEOTIDE SEQUENCE</scope>
</reference>
<dbReference type="AlphaFoldDB" id="A0A0F9BZT0"/>
<accession>A0A0F9BZT0</accession>